<keyword evidence="3" id="KW-1185">Reference proteome</keyword>
<feature type="region of interest" description="Disordered" evidence="1">
    <location>
        <begin position="1"/>
        <end position="82"/>
    </location>
</feature>
<protein>
    <submittedName>
        <fullName evidence="2">Uncharacterized protein</fullName>
    </submittedName>
</protein>
<dbReference type="Proteomes" id="UP000323506">
    <property type="component" value="Chromosome D12"/>
</dbReference>
<accession>A0A5D2AAF3</accession>
<evidence type="ECO:0000313" key="2">
    <source>
        <dbReference type="EMBL" id="TYG41797.1"/>
    </source>
</evidence>
<feature type="compositionally biased region" description="Polar residues" evidence="1">
    <location>
        <begin position="1"/>
        <end position="25"/>
    </location>
</feature>
<feature type="compositionally biased region" description="Polar residues" evidence="1">
    <location>
        <begin position="58"/>
        <end position="82"/>
    </location>
</feature>
<dbReference type="AlphaFoldDB" id="A0A5D2AAF3"/>
<evidence type="ECO:0000313" key="3">
    <source>
        <dbReference type="Proteomes" id="UP000323506"/>
    </source>
</evidence>
<proteinExistence type="predicted"/>
<reference evidence="2 3" key="1">
    <citation type="submission" date="2019-06" db="EMBL/GenBank/DDBJ databases">
        <title>WGS assembly of Gossypium darwinii.</title>
        <authorList>
            <person name="Chen Z.J."/>
            <person name="Sreedasyam A."/>
            <person name="Ando A."/>
            <person name="Song Q."/>
            <person name="De L."/>
            <person name="Hulse-Kemp A."/>
            <person name="Ding M."/>
            <person name="Ye W."/>
            <person name="Kirkbride R."/>
            <person name="Jenkins J."/>
            <person name="Plott C."/>
            <person name="Lovell J."/>
            <person name="Lin Y.-M."/>
            <person name="Vaughn R."/>
            <person name="Liu B."/>
            <person name="Li W."/>
            <person name="Simpson S."/>
            <person name="Scheffler B."/>
            <person name="Saski C."/>
            <person name="Grover C."/>
            <person name="Hu G."/>
            <person name="Conover J."/>
            <person name="Carlson J."/>
            <person name="Shu S."/>
            <person name="Boston L."/>
            <person name="Williams M."/>
            <person name="Peterson D."/>
            <person name="Mcgee K."/>
            <person name="Jones D."/>
            <person name="Wendel J."/>
            <person name="Stelly D."/>
            <person name="Grimwood J."/>
            <person name="Schmutz J."/>
        </authorList>
    </citation>
    <scope>NUCLEOTIDE SEQUENCE [LARGE SCALE GENOMIC DNA]</scope>
    <source>
        <strain evidence="2">1808015.09</strain>
    </source>
</reference>
<dbReference type="EMBL" id="CM017712">
    <property type="protein sequence ID" value="TYG41797.1"/>
    <property type="molecule type" value="Genomic_DNA"/>
</dbReference>
<gene>
    <name evidence="2" type="ORF">ES288_D12G204700v1</name>
</gene>
<name>A0A5D2AAF3_GOSDA</name>
<evidence type="ECO:0000256" key="1">
    <source>
        <dbReference type="SAM" id="MobiDB-lite"/>
    </source>
</evidence>
<organism evidence="2 3">
    <name type="scientific">Gossypium darwinii</name>
    <name type="common">Darwin's cotton</name>
    <name type="synonym">Gossypium barbadense var. darwinii</name>
    <dbReference type="NCBI Taxonomy" id="34276"/>
    <lineage>
        <taxon>Eukaryota</taxon>
        <taxon>Viridiplantae</taxon>
        <taxon>Streptophyta</taxon>
        <taxon>Embryophyta</taxon>
        <taxon>Tracheophyta</taxon>
        <taxon>Spermatophyta</taxon>
        <taxon>Magnoliopsida</taxon>
        <taxon>eudicotyledons</taxon>
        <taxon>Gunneridae</taxon>
        <taxon>Pentapetalae</taxon>
        <taxon>rosids</taxon>
        <taxon>malvids</taxon>
        <taxon>Malvales</taxon>
        <taxon>Malvaceae</taxon>
        <taxon>Malvoideae</taxon>
        <taxon>Gossypium</taxon>
    </lineage>
</organism>
<sequence length="82" mass="9352">MSQQPRLFITHNQPEKLSTISATKTSQRRKQGFEYNWRFDEPSPNSKQNCMNPRPSDSKPNGHSSSQSASNQIENHLPQPSV</sequence>